<proteinExistence type="predicted"/>
<dbReference type="RefSeq" id="WP_163179396.1">
    <property type="nucleotide sequence ID" value="NZ_JAAIWM010000002.1"/>
</dbReference>
<accession>A0A6M0Q6Q4</accession>
<name>A0A6M0Q6Q4_9BACI</name>
<evidence type="ECO:0000313" key="2">
    <source>
        <dbReference type="Proteomes" id="UP000481043"/>
    </source>
</evidence>
<dbReference type="Pfam" id="PF10732">
    <property type="entry name" value="DUF2524"/>
    <property type="match status" value="1"/>
</dbReference>
<reference evidence="1 2" key="1">
    <citation type="submission" date="2020-02" db="EMBL/GenBank/DDBJ databases">
        <title>Bacillus aquiflavi sp. nov., isolated from yellow water of strong flavor Chinese baijiu in Yibin region of China.</title>
        <authorList>
            <person name="Xie J."/>
        </authorList>
    </citation>
    <scope>NUCLEOTIDE SEQUENCE [LARGE SCALE GENOMIC DNA]</scope>
    <source>
        <strain evidence="1 2">SA4</strain>
    </source>
</reference>
<dbReference type="AlphaFoldDB" id="A0A6M0Q6Q4"/>
<keyword evidence="2" id="KW-1185">Reference proteome</keyword>
<organism evidence="1 2">
    <name type="scientific">Bacillus mesophilus</name>
    <dbReference type="NCBI Taxonomy" id="1808955"/>
    <lineage>
        <taxon>Bacteria</taxon>
        <taxon>Bacillati</taxon>
        <taxon>Bacillota</taxon>
        <taxon>Bacilli</taxon>
        <taxon>Bacillales</taxon>
        <taxon>Bacillaceae</taxon>
        <taxon>Bacillus</taxon>
    </lineage>
</organism>
<evidence type="ECO:0000313" key="1">
    <source>
        <dbReference type="EMBL" id="NEY71987.1"/>
    </source>
</evidence>
<dbReference type="InterPro" id="IPR019668">
    <property type="entry name" value="Uncharacterised_YtzC"/>
</dbReference>
<dbReference type="Proteomes" id="UP000481043">
    <property type="component" value="Unassembled WGS sequence"/>
</dbReference>
<dbReference type="EMBL" id="JAAIWM010000002">
    <property type="protein sequence ID" value="NEY71987.1"/>
    <property type="molecule type" value="Genomic_DNA"/>
</dbReference>
<protein>
    <submittedName>
        <fullName evidence="1">YtzC family protein</fullName>
    </submittedName>
</protein>
<gene>
    <name evidence="1" type="ORF">G4D63_09520</name>
</gene>
<sequence>MATRQSVEEHLQMAEDTLRYAEDQFSLAKKQEHYNQTEYTKAQQLLETAVIDLGHVAHSGNPQQKEQIERMRLQLQRIQNEMIIYPHH</sequence>
<comment type="caution">
    <text evidence="1">The sequence shown here is derived from an EMBL/GenBank/DDBJ whole genome shotgun (WGS) entry which is preliminary data.</text>
</comment>